<organism evidence="2 4">
    <name type="scientific">Adiantum capillus-veneris</name>
    <name type="common">Maidenhair fern</name>
    <dbReference type="NCBI Taxonomy" id="13818"/>
    <lineage>
        <taxon>Eukaryota</taxon>
        <taxon>Viridiplantae</taxon>
        <taxon>Streptophyta</taxon>
        <taxon>Embryophyta</taxon>
        <taxon>Tracheophyta</taxon>
        <taxon>Polypodiopsida</taxon>
        <taxon>Polypodiidae</taxon>
        <taxon>Polypodiales</taxon>
        <taxon>Pteridineae</taxon>
        <taxon>Pteridaceae</taxon>
        <taxon>Vittarioideae</taxon>
        <taxon>Adiantum</taxon>
    </lineage>
</organism>
<dbReference type="PANTHER" id="PTHR31168">
    <property type="entry name" value="OS02G0292800 PROTEIN"/>
    <property type="match status" value="1"/>
</dbReference>
<keyword evidence="1" id="KW-1133">Transmembrane helix</keyword>
<evidence type="ECO:0000313" key="2">
    <source>
        <dbReference type="EMBL" id="KAI5068411.1"/>
    </source>
</evidence>
<evidence type="ECO:0000256" key="1">
    <source>
        <dbReference type="SAM" id="Phobius"/>
    </source>
</evidence>
<feature type="transmembrane region" description="Helical" evidence="1">
    <location>
        <begin position="114"/>
        <end position="133"/>
    </location>
</feature>
<proteinExistence type="predicted"/>
<keyword evidence="4" id="KW-1185">Reference proteome</keyword>
<keyword evidence="1" id="KW-0472">Membrane</keyword>
<evidence type="ECO:0008006" key="5">
    <source>
        <dbReference type="Google" id="ProtNLM"/>
    </source>
</evidence>
<dbReference type="PANTHER" id="PTHR31168:SF1">
    <property type="entry name" value="DUF599 FAMILY PROTEIN"/>
    <property type="match status" value="1"/>
</dbReference>
<dbReference type="InterPro" id="IPR006747">
    <property type="entry name" value="DUF599"/>
</dbReference>
<feature type="transmembrane region" description="Helical" evidence="1">
    <location>
        <begin position="188"/>
        <end position="212"/>
    </location>
</feature>
<dbReference type="EMBL" id="JABFUD020000016">
    <property type="protein sequence ID" value="KAI5068411.1"/>
    <property type="molecule type" value="Genomic_DNA"/>
</dbReference>
<keyword evidence="1" id="KW-0812">Transmembrane</keyword>
<dbReference type="EMBL" id="JABFUD020000016">
    <property type="protein sequence ID" value="KAI5068844.1"/>
    <property type="molecule type" value="Genomic_DNA"/>
</dbReference>
<comment type="caution">
    <text evidence="2">The sequence shown here is derived from an EMBL/GenBank/DDBJ whole genome shotgun (WGS) entry which is preliminary data.</text>
</comment>
<protein>
    <recommendedName>
        <fullName evidence="5">DUF599 domain-containing protein</fullName>
    </recommendedName>
</protein>
<reference evidence="2" key="1">
    <citation type="submission" date="2021-01" db="EMBL/GenBank/DDBJ databases">
        <title>Adiantum capillus-veneris genome.</title>
        <authorList>
            <person name="Fang Y."/>
            <person name="Liao Q."/>
        </authorList>
    </citation>
    <scope>NUCLEOTIDE SEQUENCE</scope>
    <source>
        <strain evidence="2">H3</strain>
        <tissue evidence="2">Leaf</tissue>
    </source>
</reference>
<dbReference type="AlphaFoldDB" id="A0A9D4ZDA1"/>
<evidence type="ECO:0000313" key="4">
    <source>
        <dbReference type="Proteomes" id="UP000886520"/>
    </source>
</evidence>
<evidence type="ECO:0000313" key="3">
    <source>
        <dbReference type="EMBL" id="KAI5068844.1"/>
    </source>
</evidence>
<feature type="transmembrane region" description="Helical" evidence="1">
    <location>
        <begin position="73"/>
        <end position="94"/>
    </location>
</feature>
<accession>A0A9D4ZDA1</accession>
<feature type="transmembrane region" description="Helical" evidence="1">
    <location>
        <begin position="6"/>
        <end position="23"/>
    </location>
</feature>
<gene>
    <name evidence="2" type="ORF">GOP47_0016756</name>
    <name evidence="3" type="ORF">GOP47_0017189</name>
</gene>
<dbReference type="Proteomes" id="UP000886520">
    <property type="component" value="Chromosome 16"/>
</dbReference>
<dbReference type="OrthoDB" id="761598at2759"/>
<dbReference type="Pfam" id="PF04654">
    <property type="entry name" value="DUF599"/>
    <property type="match status" value="1"/>
</dbReference>
<name>A0A9D4ZDA1_ADICA</name>
<sequence>MPWKESILDMVLVPTGLLILLLYHAQLAYRILKHPTSTVIGVNDFNRRVWVRAMMADSMKNGVLSVQTLRNNIMASTLLATAAITLCSLIAVLVTNKKNAVADTDLVLGDQSDLVSSLKLLAVLICFLAAFLCNVQAVRYYCHASFLISIPVGEGAPGLTPEYVNRTLTRGAHFWSVGLRAFYVSFPLFVWLFGPIPMFVCSVVMATLLHFLDTARDFKQTFLADMKANSRPIC</sequence>